<reference evidence="1 2" key="1">
    <citation type="submission" date="2018-11" db="EMBL/GenBank/DDBJ databases">
        <authorList>
            <person name="Li F."/>
        </authorList>
    </citation>
    <scope>NUCLEOTIDE SEQUENCE [LARGE SCALE GENOMIC DNA]</scope>
    <source>
        <strain evidence="1 2">Gsoil 818</strain>
    </source>
</reference>
<gene>
    <name evidence="1" type="ORF">EFL26_20745</name>
</gene>
<protein>
    <submittedName>
        <fullName evidence="1">Uncharacterized protein</fullName>
    </submittedName>
</protein>
<dbReference type="RefSeq" id="WP_123224810.1">
    <property type="nucleotide sequence ID" value="NZ_RJSF01000046.1"/>
</dbReference>
<keyword evidence="2" id="KW-1185">Reference proteome</keyword>
<dbReference type="OrthoDB" id="4714949at2"/>
<accession>A0A3N0GIG9</accession>
<dbReference type="EMBL" id="RJSF01000046">
    <property type="protein sequence ID" value="RNM12229.1"/>
    <property type="molecule type" value="Genomic_DNA"/>
</dbReference>
<dbReference type="Proteomes" id="UP000279994">
    <property type="component" value="Unassembled WGS sequence"/>
</dbReference>
<sequence length="399" mass="43352">MAEASIDGMGFFDGANAGGAFRLSEAAQEDASETIDAWRIELRAGSQIVVARGKSGANYELVRDEALAAANKGLDLMCLRGAPPLAIRHAAAEHVAWWSERSESVIRLLSAPTITLGAPKVTVTGGVPVLPPVPVWQESARYFRLSQLTDDLFDSFRNVYLALESILDSLTPQRTVRPKEGEGEWFRRALTEADKVVGLVAHAPEGAADPVEALYDELYSSTRNLVFHAKSTRAYLLPHSSSQRRAVEETTRRAARLYLALAQEVIHLRPSMSGWFAGFWRQSLEAIGPRLGMVVTNDASPFAPDDTAVNPSGGALVELDVNRAQEYDRPFEHAFLGTGPGNEVASLGRITRVCSTVDGEPSAAAIPDGELLVTEVDRFETLLVLRARNANEPKRDFAS</sequence>
<proteinExistence type="predicted"/>
<dbReference type="AlphaFoldDB" id="A0A3N0GIG9"/>
<evidence type="ECO:0000313" key="1">
    <source>
        <dbReference type="EMBL" id="RNM12229.1"/>
    </source>
</evidence>
<organism evidence="1 2">
    <name type="scientific">Nocardioides pocheonensis</name>
    <dbReference type="NCBI Taxonomy" id="661485"/>
    <lineage>
        <taxon>Bacteria</taxon>
        <taxon>Bacillati</taxon>
        <taxon>Actinomycetota</taxon>
        <taxon>Actinomycetes</taxon>
        <taxon>Propionibacteriales</taxon>
        <taxon>Nocardioidaceae</taxon>
        <taxon>Nocardioides</taxon>
    </lineage>
</organism>
<name>A0A3N0GIG9_9ACTN</name>
<comment type="caution">
    <text evidence="1">The sequence shown here is derived from an EMBL/GenBank/DDBJ whole genome shotgun (WGS) entry which is preliminary data.</text>
</comment>
<evidence type="ECO:0000313" key="2">
    <source>
        <dbReference type="Proteomes" id="UP000279994"/>
    </source>
</evidence>